<sequence>MKLCLTYSVSGQQKNAQRQNNAQNNDYGNVGQRYVRAEIPNVNEDASDDHQQADHCAQDLCDVDTNSVHKFSLPSARRAQRDLVTPCRRQLYTSFYNLTRLRTHI</sequence>
<keyword evidence="2" id="KW-1185">Reference proteome</keyword>
<protein>
    <submittedName>
        <fullName evidence="1">Uncharacterized protein</fullName>
    </submittedName>
</protein>
<name>Q0W7P4_METAR</name>
<proteinExistence type="predicted"/>
<dbReference type="AlphaFoldDB" id="Q0W7P4"/>
<dbReference type="EMBL" id="AM114193">
    <property type="protein sequence ID" value="CAJ35599.1"/>
    <property type="molecule type" value="Genomic_DNA"/>
</dbReference>
<dbReference type="Proteomes" id="UP000000663">
    <property type="component" value="Chromosome"/>
</dbReference>
<gene>
    <name evidence="1" type="ORF">RCIA4</name>
</gene>
<organism evidence="1 2">
    <name type="scientific">Methanocella arvoryzae (strain DSM 22066 / NBRC 105507 / MRE50)</name>
    <dbReference type="NCBI Taxonomy" id="351160"/>
    <lineage>
        <taxon>Archaea</taxon>
        <taxon>Methanobacteriati</taxon>
        <taxon>Methanobacteriota</taxon>
        <taxon>Stenosarchaea group</taxon>
        <taxon>Methanomicrobia</taxon>
        <taxon>Methanocellales</taxon>
        <taxon>Methanocellaceae</taxon>
        <taxon>Methanocella</taxon>
    </lineage>
</organism>
<evidence type="ECO:0000313" key="2">
    <source>
        <dbReference type="Proteomes" id="UP000000663"/>
    </source>
</evidence>
<reference evidence="1 2" key="1">
    <citation type="journal article" date="2006" name="Science">
        <title>Genome of rice cluster I archaea -- the key methane producers in the rice rhizosphere.</title>
        <authorList>
            <person name="Erkel C."/>
            <person name="Kube M."/>
            <person name="Reinhardt R."/>
            <person name="Liesack W."/>
        </authorList>
    </citation>
    <scope>NUCLEOTIDE SEQUENCE [LARGE SCALE GENOMIC DNA]</scope>
    <source>
        <strain evidence="2">DSM 22066 / NBRC 105507 / MRE50</strain>
    </source>
</reference>
<evidence type="ECO:0000313" key="1">
    <source>
        <dbReference type="EMBL" id="CAJ35599.1"/>
    </source>
</evidence>
<accession>Q0W7P4</accession>
<dbReference type="KEGG" id="rci:RCIA4"/>